<dbReference type="Proteomes" id="UP000494111">
    <property type="component" value="Unassembled WGS sequence"/>
</dbReference>
<feature type="transmembrane region" description="Helical" evidence="7">
    <location>
        <begin position="397"/>
        <end position="417"/>
    </location>
</feature>
<feature type="transmembrane region" description="Helical" evidence="7">
    <location>
        <begin position="290"/>
        <end position="312"/>
    </location>
</feature>
<organism evidence="8 9">
    <name type="scientific">Achromobacter deleyi</name>
    <dbReference type="NCBI Taxonomy" id="1353891"/>
    <lineage>
        <taxon>Bacteria</taxon>
        <taxon>Pseudomonadati</taxon>
        <taxon>Pseudomonadota</taxon>
        <taxon>Betaproteobacteria</taxon>
        <taxon>Burkholderiales</taxon>
        <taxon>Alcaligenaceae</taxon>
        <taxon>Achromobacter</taxon>
    </lineage>
</organism>
<evidence type="ECO:0000256" key="4">
    <source>
        <dbReference type="ARBA" id="ARBA00022692"/>
    </source>
</evidence>
<dbReference type="PANTHER" id="PTHR43549">
    <property type="entry name" value="MULTIDRUG RESISTANCE PROTEIN YPNP-RELATED"/>
    <property type="match status" value="1"/>
</dbReference>
<evidence type="ECO:0000313" key="8">
    <source>
        <dbReference type="EMBL" id="CAB3737535.1"/>
    </source>
</evidence>
<keyword evidence="5 7" id="KW-1133">Transmembrane helix</keyword>
<feature type="transmembrane region" description="Helical" evidence="7">
    <location>
        <begin position="324"/>
        <end position="348"/>
    </location>
</feature>
<feature type="transmembrane region" description="Helical" evidence="7">
    <location>
        <begin position="177"/>
        <end position="197"/>
    </location>
</feature>
<feature type="transmembrane region" description="Helical" evidence="7">
    <location>
        <begin position="245"/>
        <end position="270"/>
    </location>
</feature>
<evidence type="ECO:0000256" key="5">
    <source>
        <dbReference type="ARBA" id="ARBA00022989"/>
    </source>
</evidence>
<evidence type="ECO:0000256" key="1">
    <source>
        <dbReference type="ARBA" id="ARBA00004429"/>
    </source>
</evidence>
<dbReference type="InterPro" id="IPR002528">
    <property type="entry name" value="MATE_fam"/>
</dbReference>
<evidence type="ECO:0000256" key="3">
    <source>
        <dbReference type="ARBA" id="ARBA00022475"/>
    </source>
</evidence>
<feature type="transmembrane region" description="Helical" evidence="7">
    <location>
        <begin position="25"/>
        <end position="51"/>
    </location>
</feature>
<feature type="transmembrane region" description="Helical" evidence="7">
    <location>
        <begin position="102"/>
        <end position="122"/>
    </location>
</feature>
<dbReference type="GO" id="GO:0005886">
    <property type="term" value="C:plasma membrane"/>
    <property type="evidence" value="ECO:0007669"/>
    <property type="project" value="UniProtKB-SubCell"/>
</dbReference>
<dbReference type="GO" id="GO:0015297">
    <property type="term" value="F:antiporter activity"/>
    <property type="evidence" value="ECO:0007669"/>
    <property type="project" value="InterPro"/>
</dbReference>
<keyword evidence="4 7" id="KW-0812">Transmembrane</keyword>
<dbReference type="Pfam" id="PF01554">
    <property type="entry name" value="MatE"/>
    <property type="match status" value="2"/>
</dbReference>
<keyword evidence="3" id="KW-1003">Cell membrane</keyword>
<feature type="transmembrane region" description="Helical" evidence="7">
    <location>
        <begin position="203"/>
        <end position="224"/>
    </location>
</feature>
<sequence length="453" mass="47083">MTSAAASCAGAVPARFVSGPLRGHVLEMVLTGWTSMLAVFGVEFLTLLYLGTLRDETVLAAVGFGSMTLFTVISVAMGVTVGGVARVSRALGAGDPRQARRMAAASLVLMALAMAVSAALYLAAIGPFTQAIGLAPDVRARLLSYVAITAPFATVMGLGMMLSNLLRAAGYGRQSMWVLLAGTATVAVLDPLVIFVLDGGMVGVAWAGGIGRVATLVLGGWLVFGKHRLVARPERARLGADLAAVGRIALPAGLSALATPAAVIFTASTYAGFGPSVMAGATVVDRVLQLSYSMFFVLPGAIGPILGQNLGAGQWERVRRTVRLTAAMALMYGFGAAVLLALLGPWIADLFQVSGQGRELVLFFCRYGSFAWAVNSLFFVSIAVFNNLGHATYATAIGWLRATVGTLPFVWLGAHYGGPEGVLLGQTLGFALFSLLAMALCVRVLRRPPAGLR</sequence>
<feature type="transmembrane region" description="Helical" evidence="7">
    <location>
        <begin position="142"/>
        <end position="165"/>
    </location>
</feature>
<dbReference type="InterPro" id="IPR048279">
    <property type="entry name" value="MdtK-like"/>
</dbReference>
<accession>A0A6S7AWC6</accession>
<dbReference type="GO" id="GO:0042910">
    <property type="term" value="F:xenobiotic transmembrane transporter activity"/>
    <property type="evidence" value="ECO:0007669"/>
    <property type="project" value="InterPro"/>
</dbReference>
<dbReference type="RefSeq" id="WP_254608358.1">
    <property type="nucleotide sequence ID" value="NZ_CADILB010000032.1"/>
</dbReference>
<dbReference type="InterPro" id="IPR052031">
    <property type="entry name" value="Membrane_Transporter-Flippase"/>
</dbReference>
<feature type="transmembrane region" description="Helical" evidence="7">
    <location>
        <begin position="360"/>
        <end position="385"/>
    </location>
</feature>
<keyword evidence="6 7" id="KW-0472">Membrane</keyword>
<dbReference type="PANTHER" id="PTHR43549:SF2">
    <property type="entry name" value="MULTIDRUG RESISTANCE PROTEIN NORM-RELATED"/>
    <property type="match status" value="1"/>
</dbReference>
<name>A0A6S7AWC6_9BURK</name>
<gene>
    <name evidence="8" type="ORF">LMG3458_05437</name>
</gene>
<evidence type="ECO:0000256" key="6">
    <source>
        <dbReference type="ARBA" id="ARBA00023136"/>
    </source>
</evidence>
<evidence type="ECO:0000256" key="2">
    <source>
        <dbReference type="ARBA" id="ARBA00022448"/>
    </source>
</evidence>
<feature type="transmembrane region" description="Helical" evidence="7">
    <location>
        <begin position="57"/>
        <end position="81"/>
    </location>
</feature>
<evidence type="ECO:0008006" key="10">
    <source>
        <dbReference type="Google" id="ProtNLM"/>
    </source>
</evidence>
<keyword evidence="2" id="KW-0813">Transport</keyword>
<dbReference type="AlphaFoldDB" id="A0A6S7AWC6"/>
<dbReference type="EMBL" id="CADIJO010000029">
    <property type="protein sequence ID" value="CAB3737535.1"/>
    <property type="molecule type" value="Genomic_DNA"/>
</dbReference>
<evidence type="ECO:0000313" key="9">
    <source>
        <dbReference type="Proteomes" id="UP000494111"/>
    </source>
</evidence>
<comment type="subcellular location">
    <subcellularLocation>
        <location evidence="1">Cell inner membrane</location>
        <topology evidence="1">Multi-pass membrane protein</topology>
    </subcellularLocation>
</comment>
<reference evidence="8 9" key="1">
    <citation type="submission" date="2020-04" db="EMBL/GenBank/DDBJ databases">
        <authorList>
            <person name="De Canck E."/>
        </authorList>
    </citation>
    <scope>NUCLEOTIDE SEQUENCE [LARGE SCALE GENOMIC DNA]</scope>
    <source>
        <strain evidence="8 9">LMG 3458</strain>
    </source>
</reference>
<dbReference type="PIRSF" id="PIRSF006603">
    <property type="entry name" value="DinF"/>
    <property type="match status" value="1"/>
</dbReference>
<evidence type="ECO:0000256" key="7">
    <source>
        <dbReference type="SAM" id="Phobius"/>
    </source>
</evidence>
<proteinExistence type="predicted"/>
<protein>
    <recommendedName>
        <fullName evidence="10">Multidrug export protein MepA</fullName>
    </recommendedName>
</protein>
<feature type="transmembrane region" description="Helical" evidence="7">
    <location>
        <begin position="423"/>
        <end position="445"/>
    </location>
</feature>